<accession>E0QNB5</accession>
<dbReference type="AlphaFoldDB" id="E0QNB5"/>
<dbReference type="STRING" id="871571.HMPREF0580_0379"/>
<gene>
    <name evidence="1" type="ORF">HMPREF0580_0379</name>
</gene>
<evidence type="ECO:0000313" key="1">
    <source>
        <dbReference type="EMBL" id="EFM46887.1"/>
    </source>
</evidence>
<dbReference type="EMBL" id="AEET01000012">
    <property type="protein sequence ID" value="EFM46887.1"/>
    <property type="molecule type" value="Genomic_DNA"/>
</dbReference>
<name>E0QNB5_9ACTO</name>
<dbReference type="HOGENOM" id="CLU_3045462_0_0_11"/>
<evidence type="ECO:0000313" key="2">
    <source>
        <dbReference type="Proteomes" id="UP000003045"/>
    </source>
</evidence>
<sequence length="54" mass="5998">MCLIRPNHRFNRPQIRGGSVSRRAVTVAAVLGSGRWRRRQTGGCPRRVIAADSP</sequence>
<protein>
    <submittedName>
        <fullName evidence="1">Uncharacterized protein</fullName>
    </submittedName>
</protein>
<reference evidence="1" key="1">
    <citation type="submission" date="2010-08" db="EMBL/GenBank/DDBJ databases">
        <authorList>
            <person name="Muzny D."/>
            <person name="Qin X."/>
            <person name="Deng J."/>
            <person name="Jiang H."/>
            <person name="Liu Y."/>
            <person name="Qu J."/>
            <person name="Song X.-Z."/>
            <person name="Zhang L."/>
            <person name="Thornton R."/>
            <person name="Coyle M."/>
            <person name="Francisco L."/>
            <person name="Jackson L."/>
            <person name="Javaid M."/>
            <person name="Korchina V."/>
            <person name="Kovar C."/>
            <person name="Mata R."/>
            <person name="Mathew T."/>
            <person name="Ngo R."/>
            <person name="Nguyen L."/>
            <person name="Nguyen N."/>
            <person name="Okwuonu G."/>
            <person name="Ongeri F."/>
            <person name="Pham C."/>
            <person name="Simmons D."/>
            <person name="Wilczek-Boney K."/>
            <person name="Hale W."/>
            <person name="Jakkamsetti A."/>
            <person name="Pham P."/>
            <person name="Ruth R."/>
            <person name="San Lucas F."/>
            <person name="Warren J."/>
            <person name="Zhang J."/>
            <person name="Zhao Z."/>
            <person name="Zhou C."/>
            <person name="Zhu D."/>
            <person name="Lee S."/>
            <person name="Bess C."/>
            <person name="Blankenburg K."/>
            <person name="Forbes L."/>
            <person name="Fu Q."/>
            <person name="Gubbala S."/>
            <person name="Hirani K."/>
            <person name="Jayaseelan J.C."/>
            <person name="Lara F."/>
            <person name="Munidasa M."/>
            <person name="Palculict T."/>
            <person name="Patil S."/>
            <person name="Pu L.-L."/>
            <person name="Saada N."/>
            <person name="Tang L."/>
            <person name="Weissenberger G."/>
            <person name="Zhu Y."/>
            <person name="Hemphill L."/>
            <person name="Shang Y."/>
            <person name="Youmans B."/>
            <person name="Ayvaz T."/>
            <person name="Ross M."/>
            <person name="Santibanez J."/>
            <person name="Aqrawi P."/>
            <person name="Gross S."/>
            <person name="Joshi V."/>
            <person name="Fowler G."/>
            <person name="Nazareth L."/>
            <person name="Reid J."/>
            <person name="Worley K."/>
            <person name="Petrosino J."/>
            <person name="Highlander S."/>
            <person name="Gibbs R."/>
        </authorList>
    </citation>
    <scope>NUCLEOTIDE SEQUENCE [LARGE SCALE GENOMIC DNA]</scope>
    <source>
        <strain evidence="1">ATCC 35239</strain>
    </source>
</reference>
<keyword evidence="2" id="KW-1185">Reference proteome</keyword>
<dbReference type="Proteomes" id="UP000003045">
    <property type="component" value="Unassembled WGS sequence"/>
</dbReference>
<comment type="caution">
    <text evidence="1">The sequence shown here is derived from an EMBL/GenBank/DDBJ whole genome shotgun (WGS) entry which is preliminary data.</text>
</comment>
<proteinExistence type="predicted"/>
<organism evidence="1 2">
    <name type="scientific">Mobiluncus mulieris ATCC 35239</name>
    <dbReference type="NCBI Taxonomy" id="871571"/>
    <lineage>
        <taxon>Bacteria</taxon>
        <taxon>Bacillati</taxon>
        <taxon>Actinomycetota</taxon>
        <taxon>Actinomycetes</taxon>
        <taxon>Actinomycetales</taxon>
        <taxon>Actinomycetaceae</taxon>
        <taxon>Mobiluncus</taxon>
    </lineage>
</organism>